<dbReference type="CDD" id="cd00112">
    <property type="entry name" value="LDLa"/>
    <property type="match status" value="2"/>
</dbReference>
<evidence type="ECO:0000313" key="10">
    <source>
        <dbReference type="EMBL" id="KAL3120729.1"/>
    </source>
</evidence>
<evidence type="ECO:0000256" key="8">
    <source>
        <dbReference type="SAM" id="Phobius"/>
    </source>
</evidence>
<keyword evidence="4 8" id="KW-1133">Transmembrane helix</keyword>
<evidence type="ECO:0000256" key="9">
    <source>
        <dbReference type="SAM" id="SignalP"/>
    </source>
</evidence>
<dbReference type="PROSITE" id="PS50068">
    <property type="entry name" value="LDLRA_2"/>
    <property type="match status" value="2"/>
</dbReference>
<accession>A0ABD2M2S7</accession>
<evidence type="ECO:0000256" key="5">
    <source>
        <dbReference type="ARBA" id="ARBA00023136"/>
    </source>
</evidence>
<proteinExistence type="predicted"/>
<evidence type="ECO:0000256" key="1">
    <source>
        <dbReference type="ARBA" id="ARBA00004167"/>
    </source>
</evidence>
<feature type="disulfide bond" evidence="7">
    <location>
        <begin position="94"/>
        <end position="112"/>
    </location>
</feature>
<evidence type="ECO:0000256" key="7">
    <source>
        <dbReference type="PROSITE-ProRule" id="PRU00124"/>
    </source>
</evidence>
<keyword evidence="9" id="KW-0732">Signal</keyword>
<comment type="subcellular location">
    <subcellularLocation>
        <location evidence="1">Membrane</location>
        <topology evidence="1">Single-pass membrane protein</topology>
    </subcellularLocation>
</comment>
<dbReference type="GO" id="GO:0016192">
    <property type="term" value="P:vesicle-mediated transport"/>
    <property type="evidence" value="ECO:0007669"/>
    <property type="project" value="UniProtKB-ARBA"/>
</dbReference>
<evidence type="ECO:0000256" key="3">
    <source>
        <dbReference type="ARBA" id="ARBA00022737"/>
    </source>
</evidence>
<dbReference type="EMBL" id="JBICBT010000207">
    <property type="protein sequence ID" value="KAL3120729.1"/>
    <property type="molecule type" value="Genomic_DNA"/>
</dbReference>
<dbReference type="Gene3D" id="4.10.400.10">
    <property type="entry name" value="Low-density Lipoprotein Receptor"/>
    <property type="match status" value="1"/>
</dbReference>
<reference evidence="10 11" key="1">
    <citation type="submission" date="2024-10" db="EMBL/GenBank/DDBJ databases">
        <authorList>
            <person name="Kim D."/>
        </authorList>
    </citation>
    <scope>NUCLEOTIDE SEQUENCE [LARGE SCALE GENOMIC DNA]</scope>
    <source>
        <strain evidence="10">BH-2024</strain>
    </source>
</reference>
<dbReference type="AlphaFoldDB" id="A0ABD2M2S7"/>
<dbReference type="Gene3D" id="4.10.1220.10">
    <property type="entry name" value="EGF-type module"/>
    <property type="match status" value="1"/>
</dbReference>
<dbReference type="InterPro" id="IPR002172">
    <property type="entry name" value="LDrepeatLR_classA_rpt"/>
</dbReference>
<keyword evidence="3" id="KW-0677">Repeat</keyword>
<dbReference type="PRINTS" id="PR00261">
    <property type="entry name" value="LDLRECEPTOR"/>
</dbReference>
<feature type="signal peptide" evidence="9">
    <location>
        <begin position="1"/>
        <end position="22"/>
    </location>
</feature>
<keyword evidence="6 7" id="KW-1015">Disulfide bond</keyword>
<dbReference type="Pfam" id="PF00057">
    <property type="entry name" value="Ldl_recept_a"/>
    <property type="match status" value="2"/>
</dbReference>
<keyword evidence="2 8" id="KW-0812">Transmembrane</keyword>
<dbReference type="PANTHER" id="PTHR24270:SF62">
    <property type="entry name" value="LOW-DENSITY LIPOPROTEIN RECEPTOR-RELATED PROTEIN 2"/>
    <property type="match status" value="1"/>
</dbReference>
<dbReference type="SMART" id="SM00192">
    <property type="entry name" value="LDLa"/>
    <property type="match status" value="2"/>
</dbReference>
<dbReference type="GO" id="GO:0016020">
    <property type="term" value="C:membrane"/>
    <property type="evidence" value="ECO:0007669"/>
    <property type="project" value="UniProtKB-SubCell"/>
</dbReference>
<organism evidence="10 11">
    <name type="scientific">Heterodera trifolii</name>
    <dbReference type="NCBI Taxonomy" id="157864"/>
    <lineage>
        <taxon>Eukaryota</taxon>
        <taxon>Metazoa</taxon>
        <taxon>Ecdysozoa</taxon>
        <taxon>Nematoda</taxon>
        <taxon>Chromadorea</taxon>
        <taxon>Rhabditida</taxon>
        <taxon>Tylenchina</taxon>
        <taxon>Tylenchomorpha</taxon>
        <taxon>Tylenchoidea</taxon>
        <taxon>Heteroderidae</taxon>
        <taxon>Heteroderinae</taxon>
        <taxon>Heterodera</taxon>
    </lineage>
</organism>
<comment type="caution">
    <text evidence="10">The sequence shown here is derived from an EMBL/GenBank/DDBJ whole genome shotgun (WGS) entry which is preliminary data.</text>
</comment>
<name>A0ABD2M2S7_9BILA</name>
<evidence type="ECO:0000256" key="2">
    <source>
        <dbReference type="ARBA" id="ARBA00022692"/>
    </source>
</evidence>
<feature type="chain" id="PRO_5044847695" evidence="9">
    <location>
        <begin position="23"/>
        <end position="271"/>
    </location>
</feature>
<evidence type="ECO:0000313" key="11">
    <source>
        <dbReference type="Proteomes" id="UP001620626"/>
    </source>
</evidence>
<dbReference type="Proteomes" id="UP001620626">
    <property type="component" value="Unassembled WGS sequence"/>
</dbReference>
<dbReference type="InterPro" id="IPR036055">
    <property type="entry name" value="LDL_receptor-like_sf"/>
</dbReference>
<keyword evidence="5 8" id="KW-0472">Membrane</keyword>
<feature type="disulfide bond" evidence="7">
    <location>
        <begin position="106"/>
        <end position="121"/>
    </location>
</feature>
<comment type="caution">
    <text evidence="7">Lacks conserved residue(s) required for the propagation of feature annotation.</text>
</comment>
<protein>
    <submittedName>
        <fullName evidence="10">Uncharacterized protein</fullName>
    </submittedName>
</protein>
<feature type="disulfide bond" evidence="7">
    <location>
        <begin position="87"/>
        <end position="99"/>
    </location>
</feature>
<dbReference type="InterPro" id="IPR050685">
    <property type="entry name" value="LDLR"/>
</dbReference>
<sequence>MTFSHFLVLLSIFSLYPLFGGAFVHAAPQNENHQPKSGICDEDSEADFDCGDGELRMRCINSFWHCDQIYDCSTGRDELDCAYLHKCPVGHFSCRGGDCFLATHRCDGHDDCGDGWDERGCEGANAADEAQKESNSVLLSDAEEYASASSYDEEKPTSAGSLLLVLTLLLVLLSFVGLLLFRRFPATASRLGQTFKEFPVPSARSLLDGRFSPRRSHVVITTPAEDSASNDQQFFDNPLHLHQPLFLGVHSPALRPTNVSSPPLIVKPPIV</sequence>
<keyword evidence="11" id="KW-1185">Reference proteome</keyword>
<gene>
    <name evidence="10" type="ORF">niasHT_008021</name>
</gene>
<feature type="disulfide bond" evidence="7">
    <location>
        <begin position="66"/>
        <end position="81"/>
    </location>
</feature>
<evidence type="ECO:0000256" key="6">
    <source>
        <dbReference type="ARBA" id="ARBA00023157"/>
    </source>
</evidence>
<dbReference type="SUPFAM" id="SSF57424">
    <property type="entry name" value="LDL receptor-like module"/>
    <property type="match status" value="2"/>
</dbReference>
<feature type="transmembrane region" description="Helical" evidence="8">
    <location>
        <begin position="159"/>
        <end position="181"/>
    </location>
</feature>
<evidence type="ECO:0000256" key="4">
    <source>
        <dbReference type="ARBA" id="ARBA00022989"/>
    </source>
</evidence>
<dbReference type="PANTHER" id="PTHR24270">
    <property type="entry name" value="LOW-DENSITY LIPOPROTEIN RECEPTOR-RELATED"/>
    <property type="match status" value="1"/>
</dbReference>